<proteinExistence type="predicted"/>
<sequence length="102" mass="11966">MICRSYHFSYYLTANSTRILQIKSLKKHIACFNTNKWRGYITHFSKAAMRVHYTVFVYKTLATHLFPNVIKAKMVFPLCILPEYVAGHHNLNEICNRSSQPK</sequence>
<name>A0AAE0WD15_9BIVA</name>
<evidence type="ECO:0000313" key="1">
    <source>
        <dbReference type="EMBL" id="KAK3609749.1"/>
    </source>
</evidence>
<reference evidence="1" key="1">
    <citation type="journal article" date="2021" name="Genome Biol. Evol.">
        <title>A High-Quality Reference Genome for a Parasitic Bivalve with Doubly Uniparental Inheritance (Bivalvia: Unionida).</title>
        <authorList>
            <person name="Smith C.H."/>
        </authorList>
    </citation>
    <scope>NUCLEOTIDE SEQUENCE</scope>
    <source>
        <strain evidence="1">CHS0354</strain>
    </source>
</reference>
<evidence type="ECO:0000313" key="2">
    <source>
        <dbReference type="Proteomes" id="UP001195483"/>
    </source>
</evidence>
<comment type="caution">
    <text evidence="1">The sequence shown here is derived from an EMBL/GenBank/DDBJ whole genome shotgun (WGS) entry which is preliminary data.</text>
</comment>
<organism evidence="1 2">
    <name type="scientific">Potamilus streckersoni</name>
    <dbReference type="NCBI Taxonomy" id="2493646"/>
    <lineage>
        <taxon>Eukaryota</taxon>
        <taxon>Metazoa</taxon>
        <taxon>Spiralia</taxon>
        <taxon>Lophotrochozoa</taxon>
        <taxon>Mollusca</taxon>
        <taxon>Bivalvia</taxon>
        <taxon>Autobranchia</taxon>
        <taxon>Heteroconchia</taxon>
        <taxon>Palaeoheterodonta</taxon>
        <taxon>Unionida</taxon>
        <taxon>Unionoidea</taxon>
        <taxon>Unionidae</taxon>
        <taxon>Ambleminae</taxon>
        <taxon>Lampsilini</taxon>
        <taxon>Potamilus</taxon>
    </lineage>
</organism>
<dbReference type="Proteomes" id="UP001195483">
    <property type="component" value="Unassembled WGS sequence"/>
</dbReference>
<reference evidence="1" key="2">
    <citation type="journal article" date="2021" name="Genome Biol. Evol.">
        <title>Developing a high-quality reference genome for a parasitic bivalve with doubly uniparental inheritance (Bivalvia: Unionida).</title>
        <authorList>
            <person name="Smith C.H."/>
        </authorList>
    </citation>
    <scope>NUCLEOTIDE SEQUENCE</scope>
    <source>
        <strain evidence="1">CHS0354</strain>
        <tissue evidence="1">Mantle</tissue>
    </source>
</reference>
<protein>
    <submittedName>
        <fullName evidence="1">Uncharacterized protein</fullName>
    </submittedName>
</protein>
<dbReference type="EMBL" id="JAEAOA010001752">
    <property type="protein sequence ID" value="KAK3609749.1"/>
    <property type="molecule type" value="Genomic_DNA"/>
</dbReference>
<reference evidence="1" key="3">
    <citation type="submission" date="2023-05" db="EMBL/GenBank/DDBJ databases">
        <authorList>
            <person name="Smith C.H."/>
        </authorList>
    </citation>
    <scope>NUCLEOTIDE SEQUENCE</scope>
    <source>
        <strain evidence="1">CHS0354</strain>
        <tissue evidence="1">Mantle</tissue>
    </source>
</reference>
<keyword evidence="2" id="KW-1185">Reference proteome</keyword>
<dbReference type="AlphaFoldDB" id="A0AAE0WD15"/>
<accession>A0AAE0WD15</accession>
<gene>
    <name evidence="1" type="ORF">CHS0354_029198</name>
</gene>